<evidence type="ECO:0000256" key="2">
    <source>
        <dbReference type="ARBA" id="ARBA00023163"/>
    </source>
</evidence>
<feature type="domain" description="HTH araC/xylS-type" evidence="3">
    <location>
        <begin position="207"/>
        <end position="305"/>
    </location>
</feature>
<evidence type="ECO:0000256" key="1">
    <source>
        <dbReference type="ARBA" id="ARBA00023015"/>
    </source>
</evidence>
<comment type="caution">
    <text evidence="4">The sequence shown here is derived from an EMBL/GenBank/DDBJ whole genome shotgun (WGS) entry which is preliminary data.</text>
</comment>
<gene>
    <name evidence="4" type="ORF">CQ12_38555</name>
</gene>
<reference evidence="4 5" key="1">
    <citation type="submission" date="2014-03" db="EMBL/GenBank/DDBJ databases">
        <title>Bradyrhizobium valentinum sp. nov., isolated from effective nodules of Lupinus mariae-josephae, a lupine endemic of basic-lime soils in Eastern Spain.</title>
        <authorList>
            <person name="Duran D."/>
            <person name="Rey L."/>
            <person name="Navarro A."/>
            <person name="Busquets A."/>
            <person name="Imperial J."/>
            <person name="Ruiz-Argueso T."/>
        </authorList>
    </citation>
    <scope>NUCLEOTIDE SEQUENCE [LARGE SCALE GENOMIC DNA]</scope>
    <source>
        <strain evidence="4 5">PAC68</strain>
    </source>
</reference>
<dbReference type="EMBL" id="LLXZ01000060">
    <property type="protein sequence ID" value="KRR10342.1"/>
    <property type="molecule type" value="Genomic_DNA"/>
</dbReference>
<evidence type="ECO:0000313" key="5">
    <source>
        <dbReference type="Proteomes" id="UP000050863"/>
    </source>
</evidence>
<keyword evidence="2" id="KW-0804">Transcription</keyword>
<dbReference type="OrthoDB" id="6670788at2"/>
<keyword evidence="1" id="KW-0805">Transcription regulation</keyword>
<dbReference type="PANTHER" id="PTHR47893:SF1">
    <property type="entry name" value="REGULATORY PROTEIN PCHR"/>
    <property type="match status" value="1"/>
</dbReference>
<keyword evidence="5" id="KW-1185">Reference proteome</keyword>
<accession>A0A0R3M013</accession>
<dbReference type="GO" id="GO:0003700">
    <property type="term" value="F:DNA-binding transcription factor activity"/>
    <property type="evidence" value="ECO:0007669"/>
    <property type="project" value="InterPro"/>
</dbReference>
<sequence>MPHICDHIFETFRIVGSEDSSIVDQFADQARWLDSPGCLFQRNNLVLNNQIRTEGIIKSGLFISVVLKGTGSGRPRDGSKLVSYSDDSIAIMALRQPTPWEGEAPRGAHMQSAGVAFPVSSLERLGLRNEFLELFRGQDQNVFVAALRISPRVRAIAVDMISPLAEGRAGELLLSAHATELLGRAILALHGNDKVGLVSDQTRLRLQAVGDLIKSDLRHPWTIAELARHAGLGRRTFNAQFHRMYGVSASDYLRKCRLATAREALLHEGLSVTQAAYSVGYDNSANFSTAFRKHFGYVPSSLSRQPS</sequence>
<dbReference type="InterPro" id="IPR018060">
    <property type="entry name" value="HTH_AraC"/>
</dbReference>
<protein>
    <recommendedName>
        <fullName evidence="3">HTH araC/xylS-type domain-containing protein</fullName>
    </recommendedName>
</protein>
<dbReference type="InterPro" id="IPR053142">
    <property type="entry name" value="PchR_regulatory_protein"/>
</dbReference>
<dbReference type="GO" id="GO:0043565">
    <property type="term" value="F:sequence-specific DNA binding"/>
    <property type="evidence" value="ECO:0007669"/>
    <property type="project" value="InterPro"/>
</dbReference>
<proteinExistence type="predicted"/>
<dbReference type="Pfam" id="PF12833">
    <property type="entry name" value="HTH_18"/>
    <property type="match status" value="1"/>
</dbReference>
<name>A0A0R3M013_9BRAD</name>
<dbReference type="InterPro" id="IPR009057">
    <property type="entry name" value="Homeodomain-like_sf"/>
</dbReference>
<dbReference type="SUPFAM" id="SSF46689">
    <property type="entry name" value="Homeodomain-like"/>
    <property type="match status" value="2"/>
</dbReference>
<dbReference type="STRING" id="280332.CQ12_38555"/>
<dbReference type="Gene3D" id="1.10.10.60">
    <property type="entry name" value="Homeodomain-like"/>
    <property type="match status" value="1"/>
</dbReference>
<organism evidence="4 5">
    <name type="scientific">Bradyrhizobium jicamae</name>
    <dbReference type="NCBI Taxonomy" id="280332"/>
    <lineage>
        <taxon>Bacteria</taxon>
        <taxon>Pseudomonadati</taxon>
        <taxon>Pseudomonadota</taxon>
        <taxon>Alphaproteobacteria</taxon>
        <taxon>Hyphomicrobiales</taxon>
        <taxon>Nitrobacteraceae</taxon>
        <taxon>Bradyrhizobium</taxon>
    </lineage>
</organism>
<dbReference type="PROSITE" id="PS01124">
    <property type="entry name" value="HTH_ARAC_FAMILY_2"/>
    <property type="match status" value="1"/>
</dbReference>
<evidence type="ECO:0000259" key="3">
    <source>
        <dbReference type="PROSITE" id="PS01124"/>
    </source>
</evidence>
<dbReference type="AlphaFoldDB" id="A0A0R3M013"/>
<evidence type="ECO:0000313" key="4">
    <source>
        <dbReference type="EMBL" id="KRR10342.1"/>
    </source>
</evidence>
<dbReference type="PANTHER" id="PTHR47893">
    <property type="entry name" value="REGULATORY PROTEIN PCHR"/>
    <property type="match status" value="1"/>
</dbReference>
<dbReference type="RefSeq" id="WP_057835137.1">
    <property type="nucleotide sequence ID" value="NZ_LLXZ01000060.1"/>
</dbReference>
<dbReference type="SMART" id="SM00342">
    <property type="entry name" value="HTH_ARAC"/>
    <property type="match status" value="1"/>
</dbReference>
<dbReference type="Proteomes" id="UP000050863">
    <property type="component" value="Unassembled WGS sequence"/>
</dbReference>